<feature type="domain" description="Cytochrome c" evidence="6">
    <location>
        <begin position="21"/>
        <end position="131"/>
    </location>
</feature>
<name>A0AAE3WH33_9RHOB</name>
<keyword evidence="3 4" id="KW-0408">Iron</keyword>
<dbReference type="Gene3D" id="1.10.760.10">
    <property type="entry name" value="Cytochrome c-like domain"/>
    <property type="match status" value="1"/>
</dbReference>
<dbReference type="InterPro" id="IPR009056">
    <property type="entry name" value="Cyt_c-like_dom"/>
</dbReference>
<reference evidence="7" key="1">
    <citation type="submission" date="2022-07" db="EMBL/GenBank/DDBJ databases">
        <authorList>
            <person name="Otstavnykh N."/>
            <person name="Isaeva M."/>
            <person name="Bystritskaya E."/>
        </authorList>
    </citation>
    <scope>NUCLEOTIDE SEQUENCE</scope>
    <source>
        <strain evidence="7">KCTC 52189</strain>
    </source>
</reference>
<keyword evidence="5" id="KW-0732">Signal</keyword>
<evidence type="ECO:0000259" key="6">
    <source>
        <dbReference type="PROSITE" id="PS51007"/>
    </source>
</evidence>
<evidence type="ECO:0000256" key="5">
    <source>
        <dbReference type="SAM" id="SignalP"/>
    </source>
</evidence>
<organism evidence="7 8">
    <name type="scientific">Marimonas arenosa</name>
    <dbReference type="NCBI Taxonomy" id="1795305"/>
    <lineage>
        <taxon>Bacteria</taxon>
        <taxon>Pseudomonadati</taxon>
        <taxon>Pseudomonadota</taxon>
        <taxon>Alphaproteobacteria</taxon>
        <taxon>Rhodobacterales</taxon>
        <taxon>Paracoccaceae</taxon>
        <taxon>Marimonas</taxon>
    </lineage>
</organism>
<evidence type="ECO:0000256" key="1">
    <source>
        <dbReference type="ARBA" id="ARBA00022617"/>
    </source>
</evidence>
<dbReference type="RefSeq" id="WP_306736870.1">
    <property type="nucleotide sequence ID" value="NZ_JANHAX010000005.1"/>
</dbReference>
<comment type="caution">
    <text evidence="7">The sequence shown here is derived from an EMBL/GenBank/DDBJ whole genome shotgun (WGS) entry which is preliminary data.</text>
</comment>
<dbReference type="InterPro" id="IPR036909">
    <property type="entry name" value="Cyt_c-like_dom_sf"/>
</dbReference>
<accession>A0AAE3WH33</accession>
<dbReference type="PROSITE" id="PS51007">
    <property type="entry name" value="CYTC"/>
    <property type="match status" value="1"/>
</dbReference>
<sequence length="135" mass="14209">MRKLVFAAGLAAMAASPVLAQDIEEGAVLYERHCATCHGIDAEGAGPMAGVLLIQPVDLTTLVAANDGEFPLLRVVRRIDGRDPLISHGSPMPVYGDFFEGDDTAMKTASGQPLMTSRAIADLVAYLESLQAPAE</sequence>
<dbReference type="GO" id="GO:0046872">
    <property type="term" value="F:metal ion binding"/>
    <property type="evidence" value="ECO:0007669"/>
    <property type="project" value="UniProtKB-KW"/>
</dbReference>
<dbReference type="GO" id="GO:0020037">
    <property type="term" value="F:heme binding"/>
    <property type="evidence" value="ECO:0007669"/>
    <property type="project" value="InterPro"/>
</dbReference>
<keyword evidence="2 4" id="KW-0479">Metal-binding</keyword>
<evidence type="ECO:0000313" key="8">
    <source>
        <dbReference type="Proteomes" id="UP001226762"/>
    </source>
</evidence>
<reference evidence="7" key="2">
    <citation type="submission" date="2023-02" db="EMBL/GenBank/DDBJ databases">
        <title>'Rhodoalgimonas zhirmunskyi' gen. nov., isolated from a red alga.</title>
        <authorList>
            <person name="Nedashkovskaya O.I."/>
            <person name="Otstavnykh N.Y."/>
            <person name="Bystritskaya E.P."/>
            <person name="Balabanova L.A."/>
            <person name="Isaeva M.P."/>
        </authorList>
    </citation>
    <scope>NUCLEOTIDE SEQUENCE</scope>
    <source>
        <strain evidence="7">KCTC 52189</strain>
    </source>
</reference>
<proteinExistence type="predicted"/>
<dbReference type="Proteomes" id="UP001226762">
    <property type="component" value="Unassembled WGS sequence"/>
</dbReference>
<gene>
    <name evidence="7" type="ORF">NO357_16910</name>
</gene>
<dbReference type="AlphaFoldDB" id="A0AAE3WH33"/>
<keyword evidence="8" id="KW-1185">Reference proteome</keyword>
<protein>
    <submittedName>
        <fullName evidence="7">Cytochrome c</fullName>
    </submittedName>
</protein>
<dbReference type="Pfam" id="PF00034">
    <property type="entry name" value="Cytochrom_C"/>
    <property type="match status" value="1"/>
</dbReference>
<dbReference type="EMBL" id="JANHAX010000005">
    <property type="protein sequence ID" value="MDQ2091585.1"/>
    <property type="molecule type" value="Genomic_DNA"/>
</dbReference>
<keyword evidence="1 4" id="KW-0349">Heme</keyword>
<feature type="chain" id="PRO_5042201679" evidence="5">
    <location>
        <begin position="21"/>
        <end position="135"/>
    </location>
</feature>
<evidence type="ECO:0000256" key="3">
    <source>
        <dbReference type="ARBA" id="ARBA00023004"/>
    </source>
</evidence>
<dbReference type="SUPFAM" id="SSF46626">
    <property type="entry name" value="Cytochrome c"/>
    <property type="match status" value="1"/>
</dbReference>
<evidence type="ECO:0000256" key="2">
    <source>
        <dbReference type="ARBA" id="ARBA00022723"/>
    </source>
</evidence>
<evidence type="ECO:0000313" key="7">
    <source>
        <dbReference type="EMBL" id="MDQ2091585.1"/>
    </source>
</evidence>
<feature type="signal peptide" evidence="5">
    <location>
        <begin position="1"/>
        <end position="20"/>
    </location>
</feature>
<evidence type="ECO:0000256" key="4">
    <source>
        <dbReference type="PROSITE-ProRule" id="PRU00433"/>
    </source>
</evidence>
<dbReference type="GO" id="GO:0009055">
    <property type="term" value="F:electron transfer activity"/>
    <property type="evidence" value="ECO:0007669"/>
    <property type="project" value="InterPro"/>
</dbReference>